<feature type="domain" description="ABC-2 type transporter transmembrane" evidence="7">
    <location>
        <begin position="484"/>
        <end position="769"/>
    </location>
</feature>
<feature type="transmembrane region" description="Helical" evidence="6">
    <location>
        <begin position="750"/>
        <end position="775"/>
    </location>
</feature>
<accession>A0ABT7L547</accession>
<dbReference type="EMBL" id="JASTZU010000036">
    <property type="protein sequence ID" value="MDL4840989.1"/>
    <property type="molecule type" value="Genomic_DNA"/>
</dbReference>
<keyword evidence="2 6" id="KW-0812">Transmembrane</keyword>
<keyword evidence="3 6" id="KW-1133">Transmembrane helix</keyword>
<dbReference type="InterPro" id="IPR017501">
    <property type="entry name" value="Phage_infect_YhgE_C"/>
</dbReference>
<dbReference type="NCBIfam" id="TIGR03061">
    <property type="entry name" value="pip_yhgE_Nterm"/>
    <property type="match status" value="1"/>
</dbReference>
<name>A0ABT7L547_9BACI</name>
<dbReference type="PANTHER" id="PTHR43077:SF5">
    <property type="entry name" value="PHAGE INFECTION PROTEIN"/>
    <property type="match status" value="1"/>
</dbReference>
<dbReference type="Pfam" id="PF12698">
    <property type="entry name" value="ABC2_membrane_3"/>
    <property type="match status" value="2"/>
</dbReference>
<sequence>MKKSLFLSELKQILTSKKLLIPIIAVLFIPILYAGMFLWSFWDPYDHLQDLPVAIVNEDTGASYEEESLSLGNDLINRLKENDQFQFHFVNKSEAYTDLKNQKYYMVIEIPKDFSSNATTLLTEQPELLQLKYTPNEGFNFLSAQIGESAINEIKAAISGEVTATYAETMFSKIGEMANGFENASDGSKNLEDGANKLIKGTNELKENLHVLASNAIVFQDGVSQAYAGTEDITKGMSELEDGIEQLTIAGNQLFGASKNIEEGASQLTGGITQTNDGLNEIAKKTPELITGTTKVKSGVSELQKQLPTQIASTIGEQLQENTQQMKAGLDELQAQLSPQLANGIANQIANQQAEQLQQLAGGLQQSGLDEQTINNIVKQMKEAAPTTEELQQKLYNSIDTGLEKGFETYKSGVNKQLAGATAGIEKDIENAINPSFNQLSSGVETIYQGEVSLQNGINQLIVGTDQLYEGSIHLSEGQINYVENMESFTDKLTEANNGVSELAIGSNQLNTGMKDLSNGSEQINTGAHQLADGSNQLATGSVDLYNGTAELHEKLNEAANKAGAVESNDNTYDMMGNPVTINKKEINHVPNYGTGFAPYFISLGLFVGALLITIVYPLRDPAIKPRNGFLWFIGKFGVIGIVGIIQALLVDIILLLSLGIEVQSIPLFIFVSIITSLTFMSIIQFLVTLFGDPGRFIAIIILILQLTTSAGTFPLELIPNALQPISAALPMTYSVQAFKAVISSGDYSFIWQNIGILAAYIVGAMTLTVTYLVVKHKRNTNISSQQQENVLEV</sequence>
<dbReference type="InterPro" id="IPR017500">
    <property type="entry name" value="Phage_infect_YhgE_N"/>
</dbReference>
<dbReference type="InterPro" id="IPR023908">
    <property type="entry name" value="xxxLxxG_rpt"/>
</dbReference>
<keyword evidence="4 6" id="KW-0472">Membrane</keyword>
<dbReference type="NCBIfam" id="TIGR03057">
    <property type="entry name" value="xxxLxxG_by_4"/>
    <property type="match status" value="2"/>
</dbReference>
<evidence type="ECO:0000313" key="8">
    <source>
        <dbReference type="EMBL" id="MDL4840989.1"/>
    </source>
</evidence>
<feature type="domain" description="ABC-2 type transporter transmembrane" evidence="7">
    <location>
        <begin position="23"/>
        <end position="168"/>
    </location>
</feature>
<feature type="transmembrane region" description="Helical" evidence="6">
    <location>
        <begin position="631"/>
        <end position="656"/>
    </location>
</feature>
<feature type="transmembrane region" description="Helical" evidence="6">
    <location>
        <begin position="668"/>
        <end position="690"/>
    </location>
</feature>
<reference evidence="8 9" key="1">
    <citation type="submission" date="2023-06" db="EMBL/GenBank/DDBJ databases">
        <title>Aquibacillus rhizosphaerae LR5S19.</title>
        <authorList>
            <person name="Sun J.-Q."/>
        </authorList>
    </citation>
    <scope>NUCLEOTIDE SEQUENCE [LARGE SCALE GENOMIC DNA]</scope>
    <source>
        <strain evidence="8 9">LR5S19</strain>
    </source>
</reference>
<dbReference type="RefSeq" id="WP_285932160.1">
    <property type="nucleotide sequence ID" value="NZ_JASTZU010000036.1"/>
</dbReference>
<evidence type="ECO:0000256" key="5">
    <source>
        <dbReference type="SAM" id="Coils"/>
    </source>
</evidence>
<feature type="transmembrane region" description="Helical" evidence="6">
    <location>
        <begin position="20"/>
        <end position="42"/>
    </location>
</feature>
<proteinExistence type="predicted"/>
<dbReference type="Gene3D" id="1.10.287.950">
    <property type="entry name" value="Methyl-accepting chemotaxis protein"/>
    <property type="match status" value="1"/>
</dbReference>
<feature type="coiled-coil region" evidence="5">
    <location>
        <begin position="316"/>
        <end position="367"/>
    </location>
</feature>
<organism evidence="8 9">
    <name type="scientific">Aquibacillus rhizosphaerae</name>
    <dbReference type="NCBI Taxonomy" id="3051431"/>
    <lineage>
        <taxon>Bacteria</taxon>
        <taxon>Bacillati</taxon>
        <taxon>Bacillota</taxon>
        <taxon>Bacilli</taxon>
        <taxon>Bacillales</taxon>
        <taxon>Bacillaceae</taxon>
        <taxon>Aquibacillus</taxon>
    </lineage>
</organism>
<evidence type="ECO:0000256" key="3">
    <source>
        <dbReference type="ARBA" id="ARBA00022989"/>
    </source>
</evidence>
<comment type="caution">
    <text evidence="8">The sequence shown here is derived from an EMBL/GenBank/DDBJ whole genome shotgun (WGS) entry which is preliminary data.</text>
</comment>
<dbReference type="NCBIfam" id="TIGR03062">
    <property type="entry name" value="pip_yhgE_Cterm"/>
    <property type="match status" value="1"/>
</dbReference>
<protein>
    <submittedName>
        <fullName evidence="8">YhgE/Pip domain-containing protein</fullName>
    </submittedName>
</protein>
<evidence type="ECO:0000256" key="1">
    <source>
        <dbReference type="ARBA" id="ARBA00004141"/>
    </source>
</evidence>
<dbReference type="Proteomes" id="UP001235343">
    <property type="component" value="Unassembled WGS sequence"/>
</dbReference>
<dbReference type="InterPro" id="IPR013525">
    <property type="entry name" value="ABC2_TM"/>
</dbReference>
<feature type="transmembrane region" description="Helical" evidence="6">
    <location>
        <begin position="697"/>
        <end position="716"/>
    </location>
</feature>
<dbReference type="SUPFAM" id="SSF58113">
    <property type="entry name" value="Apolipoprotein A-I"/>
    <property type="match status" value="1"/>
</dbReference>
<comment type="subcellular location">
    <subcellularLocation>
        <location evidence="1">Membrane</location>
        <topology evidence="1">Multi-pass membrane protein</topology>
    </subcellularLocation>
</comment>
<dbReference type="Gene3D" id="3.40.1710.10">
    <property type="entry name" value="abc type-2 transporter like domain"/>
    <property type="match status" value="1"/>
</dbReference>
<dbReference type="InterPro" id="IPR051328">
    <property type="entry name" value="T7SS_ABC-Transporter"/>
</dbReference>
<evidence type="ECO:0000256" key="6">
    <source>
        <dbReference type="SAM" id="Phobius"/>
    </source>
</evidence>
<evidence type="ECO:0000313" key="9">
    <source>
        <dbReference type="Proteomes" id="UP001235343"/>
    </source>
</evidence>
<keyword evidence="9" id="KW-1185">Reference proteome</keyword>
<evidence type="ECO:0000256" key="4">
    <source>
        <dbReference type="ARBA" id="ARBA00023136"/>
    </source>
</evidence>
<feature type="transmembrane region" description="Helical" evidence="6">
    <location>
        <begin position="597"/>
        <end position="619"/>
    </location>
</feature>
<evidence type="ECO:0000256" key="2">
    <source>
        <dbReference type="ARBA" id="ARBA00022692"/>
    </source>
</evidence>
<gene>
    <name evidence="8" type="ORF">QQS35_11060</name>
</gene>
<keyword evidence="5" id="KW-0175">Coiled coil</keyword>
<evidence type="ECO:0000259" key="7">
    <source>
        <dbReference type="Pfam" id="PF12698"/>
    </source>
</evidence>
<dbReference type="PANTHER" id="PTHR43077">
    <property type="entry name" value="TRANSPORT PERMEASE YVFS-RELATED"/>
    <property type="match status" value="1"/>
</dbReference>